<feature type="transmembrane region" description="Helical" evidence="8">
    <location>
        <begin position="41"/>
        <end position="61"/>
    </location>
</feature>
<keyword evidence="6 8" id="KW-1133">Transmembrane helix</keyword>
<proteinExistence type="predicted"/>
<dbReference type="InterPro" id="IPR036259">
    <property type="entry name" value="MFS_trans_sf"/>
</dbReference>
<feature type="transmembrane region" description="Helical" evidence="8">
    <location>
        <begin position="167"/>
        <end position="190"/>
    </location>
</feature>
<dbReference type="Gene3D" id="1.20.1250.20">
    <property type="entry name" value="MFS general substrate transporter like domains"/>
    <property type="match status" value="2"/>
</dbReference>
<keyword evidence="4 8" id="KW-0812">Transmembrane</keyword>
<evidence type="ECO:0000256" key="6">
    <source>
        <dbReference type="ARBA" id="ARBA00022989"/>
    </source>
</evidence>
<evidence type="ECO:0000256" key="5">
    <source>
        <dbReference type="ARBA" id="ARBA00022847"/>
    </source>
</evidence>
<dbReference type="InterPro" id="IPR020846">
    <property type="entry name" value="MFS_dom"/>
</dbReference>
<feature type="transmembrane region" description="Helical" evidence="8">
    <location>
        <begin position="351"/>
        <end position="374"/>
    </location>
</feature>
<evidence type="ECO:0000313" key="10">
    <source>
        <dbReference type="EMBL" id="QFZ81422.1"/>
    </source>
</evidence>
<keyword evidence="3" id="KW-1003">Cell membrane</keyword>
<gene>
    <name evidence="10" type="ORF">GFK26_00835</name>
</gene>
<dbReference type="FunFam" id="1.20.1250.20:FF:000001">
    <property type="entry name" value="Dicarboxylate MFS transporter"/>
    <property type="match status" value="1"/>
</dbReference>
<feature type="transmembrane region" description="Helical" evidence="8">
    <location>
        <begin position="386"/>
        <end position="407"/>
    </location>
</feature>
<dbReference type="RefSeq" id="WP_153280435.1">
    <property type="nucleotide sequence ID" value="NZ_CP045644.1"/>
</dbReference>
<feature type="transmembrane region" description="Helical" evidence="8">
    <location>
        <begin position="298"/>
        <end position="315"/>
    </location>
</feature>
<name>A0A5Q0LYY2_VARPD</name>
<feature type="transmembrane region" description="Helical" evidence="8">
    <location>
        <begin position="322"/>
        <end position="339"/>
    </location>
</feature>
<dbReference type="InterPro" id="IPR051084">
    <property type="entry name" value="H+-coupled_symporters"/>
</dbReference>
<evidence type="ECO:0000256" key="3">
    <source>
        <dbReference type="ARBA" id="ARBA00022475"/>
    </source>
</evidence>
<accession>A0A5Q0LYY2</accession>
<dbReference type="AlphaFoldDB" id="A0A5Q0LYY2"/>
<organism evidence="10 11">
    <name type="scientific">Variovorax paradoxus</name>
    <dbReference type="NCBI Taxonomy" id="34073"/>
    <lineage>
        <taxon>Bacteria</taxon>
        <taxon>Pseudomonadati</taxon>
        <taxon>Pseudomonadota</taxon>
        <taxon>Betaproteobacteria</taxon>
        <taxon>Burkholderiales</taxon>
        <taxon>Comamonadaceae</taxon>
        <taxon>Variovorax</taxon>
    </lineage>
</organism>
<evidence type="ECO:0000256" key="8">
    <source>
        <dbReference type="SAM" id="Phobius"/>
    </source>
</evidence>
<evidence type="ECO:0000256" key="4">
    <source>
        <dbReference type="ARBA" id="ARBA00022692"/>
    </source>
</evidence>
<protein>
    <submittedName>
        <fullName evidence="10">MFS transporter</fullName>
    </submittedName>
</protein>
<dbReference type="PROSITE" id="PS50850">
    <property type="entry name" value="MFS"/>
    <property type="match status" value="1"/>
</dbReference>
<dbReference type="GO" id="GO:0005886">
    <property type="term" value="C:plasma membrane"/>
    <property type="evidence" value="ECO:0007669"/>
    <property type="project" value="UniProtKB-SubCell"/>
</dbReference>
<dbReference type="EMBL" id="CP045644">
    <property type="protein sequence ID" value="QFZ81422.1"/>
    <property type="molecule type" value="Genomic_DNA"/>
</dbReference>
<dbReference type="PANTHER" id="PTHR43528:SF7">
    <property type="entry name" value="MFS TRANSPORTER"/>
    <property type="match status" value="1"/>
</dbReference>
<evidence type="ECO:0000313" key="11">
    <source>
        <dbReference type="Proteomes" id="UP000326780"/>
    </source>
</evidence>
<feature type="transmembrane region" description="Helical" evidence="8">
    <location>
        <begin position="413"/>
        <end position="433"/>
    </location>
</feature>
<dbReference type="InterPro" id="IPR011701">
    <property type="entry name" value="MFS"/>
</dbReference>
<dbReference type="GO" id="GO:0015293">
    <property type="term" value="F:symporter activity"/>
    <property type="evidence" value="ECO:0007669"/>
    <property type="project" value="UniProtKB-KW"/>
</dbReference>
<keyword evidence="5" id="KW-0769">Symport</keyword>
<keyword evidence="2" id="KW-0813">Transport</keyword>
<feature type="transmembrane region" description="Helical" evidence="8">
    <location>
        <begin position="105"/>
        <end position="126"/>
    </location>
</feature>
<dbReference type="Proteomes" id="UP000326780">
    <property type="component" value="Chromosome"/>
</dbReference>
<keyword evidence="7 8" id="KW-0472">Membrane</keyword>
<dbReference type="Pfam" id="PF07690">
    <property type="entry name" value="MFS_1"/>
    <property type="match status" value="1"/>
</dbReference>
<evidence type="ECO:0000256" key="1">
    <source>
        <dbReference type="ARBA" id="ARBA00004651"/>
    </source>
</evidence>
<comment type="subcellular location">
    <subcellularLocation>
        <location evidence="1">Cell membrane</location>
        <topology evidence="1">Multi-pass membrane protein</topology>
    </subcellularLocation>
</comment>
<dbReference type="SUPFAM" id="SSF103473">
    <property type="entry name" value="MFS general substrate transporter"/>
    <property type="match status" value="1"/>
</dbReference>
<feature type="transmembrane region" description="Helical" evidence="8">
    <location>
        <begin position="73"/>
        <end position="93"/>
    </location>
</feature>
<evidence type="ECO:0000256" key="2">
    <source>
        <dbReference type="ARBA" id="ARBA00022448"/>
    </source>
</evidence>
<evidence type="ECO:0000259" key="9">
    <source>
        <dbReference type="PROSITE" id="PS50850"/>
    </source>
</evidence>
<feature type="domain" description="Major facilitator superfamily (MFS) profile" evidence="9">
    <location>
        <begin position="29"/>
        <end position="436"/>
    </location>
</feature>
<feature type="transmembrane region" description="Helical" evidence="8">
    <location>
        <begin position="202"/>
        <end position="221"/>
    </location>
</feature>
<feature type="transmembrane region" description="Helical" evidence="8">
    <location>
        <begin position="256"/>
        <end position="278"/>
    </location>
</feature>
<reference evidence="10 11" key="1">
    <citation type="submission" date="2019-10" db="EMBL/GenBank/DDBJ databases">
        <title>Complete genome sequence of Variovorax paradoxus 5C-2.</title>
        <authorList>
            <person name="Gogoleva N.E."/>
            <person name="Balkin A.S."/>
        </authorList>
    </citation>
    <scope>NUCLEOTIDE SEQUENCE [LARGE SCALE GENOMIC DNA]</scope>
    <source>
        <strain evidence="10 11">5C-2</strain>
    </source>
</reference>
<feature type="transmembrane region" description="Helical" evidence="8">
    <location>
        <begin position="132"/>
        <end position="155"/>
    </location>
</feature>
<dbReference type="PANTHER" id="PTHR43528">
    <property type="entry name" value="ALPHA-KETOGLUTARATE PERMEASE"/>
    <property type="match status" value="1"/>
</dbReference>
<evidence type="ECO:0000256" key="7">
    <source>
        <dbReference type="ARBA" id="ARBA00023136"/>
    </source>
</evidence>
<sequence>MTPEATYTDGANAATPAPARTLDARDYKTLALSALGGTLEFYDFVIYVFFATVLGALFFPADMPDWLRQLQTFGIFAAGYLARPVGGIVIAHFGDLLGRKRMFTLSIFLMAAPTLVIGLLPTYASIGVAAPLLLLAMRVLQGAAIGGEMPGAWVFVGEHVPAKRYGFGIGTLTSGITGGILLGSLVAVAINRYYGPEQVNDFAWRIPFILGGVFGLFSVYLRRFLHETPVFKELAGRKTVARELPLRTVLREHRLASVYVGLQTWVLSAAIVVVVLYTPTYLQKVHHIPAALALEANALATLTLTIGCVIVGWASDRIGTRAVMLVGWGGLFATAYLFYTGLPGTPTTLFWHYGLVGLFVGTIATVPIAGVRAFPAPVRFTGLSFAYNMSYAIFGGLTPVILTLWLQHDPMAPAHYVAALAALGFLLALWPLAARGHPMRDGAPTAGSATMSR</sequence>